<evidence type="ECO:0000256" key="2">
    <source>
        <dbReference type="SAM" id="MobiDB-lite"/>
    </source>
</evidence>
<feature type="compositionally biased region" description="Basic and acidic residues" evidence="2">
    <location>
        <begin position="1"/>
        <end position="11"/>
    </location>
</feature>
<dbReference type="PANTHER" id="PTHR33393">
    <property type="entry name" value="POLYGLUTAMINE SYNTHESIS ACCESSORY PROTEIN RV0574C-RELATED"/>
    <property type="match status" value="1"/>
</dbReference>
<evidence type="ECO:0000313" key="5">
    <source>
        <dbReference type="Proteomes" id="UP001500689"/>
    </source>
</evidence>
<reference evidence="5" key="1">
    <citation type="journal article" date="2019" name="Int. J. Syst. Evol. Microbiol.">
        <title>The Global Catalogue of Microorganisms (GCM) 10K type strain sequencing project: providing services to taxonomists for standard genome sequencing and annotation.</title>
        <authorList>
            <consortium name="The Broad Institute Genomics Platform"/>
            <consortium name="The Broad Institute Genome Sequencing Center for Infectious Disease"/>
            <person name="Wu L."/>
            <person name="Ma J."/>
        </authorList>
    </citation>
    <scope>NUCLEOTIDE SEQUENCE [LARGE SCALE GENOMIC DNA]</scope>
    <source>
        <strain evidence="5">JCM 16898</strain>
    </source>
</reference>
<comment type="caution">
    <text evidence="4">The sequence shown here is derived from an EMBL/GenBank/DDBJ whole genome shotgun (WGS) entry which is preliminary data.</text>
</comment>
<sequence length="405" mass="42127">MMTGFRRERGAADAGAPDSVRMSPADAGPAGRAGMLRVGALAGVALLLAGCGGGPAAQPAPDSPGAPAGSASPEPDGFSVAATGDVLIHPRLTDQAKADGGGTIDYRRLLAGVKPVVSGADLGICHLETPLAPEGGPYHGYPSFSAPPEIADALRDTGYDTCSTASNHTLDQGTSGVTRTLDKLDETGLKHTGSARSSEEAAKPLILDVHGVKVAQLSYAFGFNGIERPAGKPWLANEIDADEILAAAHAAKQAGAEVVIASMHWGVEYHHEVTDEQQQLAEKLLASPDLDLIIGHHAHVVQPFAKVEGKWVAFGLGNEVARHDEPRGSTEEGVAARFHFTRAGGHWSVDRAEYLPTLIDLGPPIRLRDLTAAPPTPRGQEALSNTDKVVLSRDAGDEGLTRPGR</sequence>
<comment type="similarity">
    <text evidence="1">Belongs to the CapA family.</text>
</comment>
<dbReference type="CDD" id="cd07381">
    <property type="entry name" value="MPP_CapA"/>
    <property type="match status" value="1"/>
</dbReference>
<protein>
    <submittedName>
        <fullName evidence="4">CapA family protein</fullName>
    </submittedName>
</protein>
<feature type="domain" description="Capsule synthesis protein CapA" evidence="3">
    <location>
        <begin position="79"/>
        <end position="323"/>
    </location>
</feature>
<gene>
    <name evidence="4" type="ORF">GCM10022222_27960</name>
</gene>
<dbReference type="InterPro" id="IPR052169">
    <property type="entry name" value="CW_Biosynth-Accessory"/>
</dbReference>
<organism evidence="4 5">
    <name type="scientific">Amycolatopsis ultiminotia</name>
    <dbReference type="NCBI Taxonomy" id="543629"/>
    <lineage>
        <taxon>Bacteria</taxon>
        <taxon>Bacillati</taxon>
        <taxon>Actinomycetota</taxon>
        <taxon>Actinomycetes</taxon>
        <taxon>Pseudonocardiales</taxon>
        <taxon>Pseudonocardiaceae</taxon>
        <taxon>Amycolatopsis</taxon>
    </lineage>
</organism>
<feature type="region of interest" description="Disordered" evidence="2">
    <location>
        <begin position="1"/>
        <end position="28"/>
    </location>
</feature>
<accession>A0ABP6VYN7</accession>
<evidence type="ECO:0000259" key="3">
    <source>
        <dbReference type="SMART" id="SM00854"/>
    </source>
</evidence>
<proteinExistence type="inferred from homology"/>
<dbReference type="SMART" id="SM00854">
    <property type="entry name" value="PGA_cap"/>
    <property type="match status" value="1"/>
</dbReference>
<evidence type="ECO:0000256" key="1">
    <source>
        <dbReference type="ARBA" id="ARBA00005662"/>
    </source>
</evidence>
<dbReference type="Proteomes" id="UP001500689">
    <property type="component" value="Unassembled WGS sequence"/>
</dbReference>
<dbReference type="InterPro" id="IPR019079">
    <property type="entry name" value="Capsule_synth_CapA"/>
</dbReference>
<feature type="compositionally biased region" description="Low complexity" evidence="2">
    <location>
        <begin position="56"/>
        <end position="77"/>
    </location>
</feature>
<keyword evidence="5" id="KW-1185">Reference proteome</keyword>
<name>A0ABP6VYN7_9PSEU</name>
<evidence type="ECO:0000313" key="4">
    <source>
        <dbReference type="EMBL" id="GAA3542687.1"/>
    </source>
</evidence>
<dbReference type="EMBL" id="BAAAZN010000005">
    <property type="protein sequence ID" value="GAA3542687.1"/>
    <property type="molecule type" value="Genomic_DNA"/>
</dbReference>
<feature type="compositionally biased region" description="Basic and acidic residues" evidence="2">
    <location>
        <begin position="390"/>
        <end position="405"/>
    </location>
</feature>
<feature type="region of interest" description="Disordered" evidence="2">
    <location>
        <begin position="53"/>
        <end position="80"/>
    </location>
</feature>
<dbReference type="InterPro" id="IPR029052">
    <property type="entry name" value="Metallo-depent_PP-like"/>
</dbReference>
<dbReference type="SUPFAM" id="SSF56300">
    <property type="entry name" value="Metallo-dependent phosphatases"/>
    <property type="match status" value="1"/>
</dbReference>
<dbReference type="Gene3D" id="3.60.21.10">
    <property type="match status" value="1"/>
</dbReference>
<dbReference type="PANTHER" id="PTHR33393:SF13">
    <property type="entry name" value="PGA BIOSYNTHESIS PROTEIN CAPA"/>
    <property type="match status" value="1"/>
</dbReference>
<dbReference type="Pfam" id="PF09587">
    <property type="entry name" value="PGA_cap"/>
    <property type="match status" value="1"/>
</dbReference>
<feature type="region of interest" description="Disordered" evidence="2">
    <location>
        <begin position="369"/>
        <end position="405"/>
    </location>
</feature>